<comment type="similarity">
    <text evidence="1 4">Belongs to the universal ribosomal protein uL13 family.</text>
</comment>
<dbReference type="PIRSF" id="PIRSF002181">
    <property type="entry name" value="Ribosomal_L13"/>
    <property type="match status" value="1"/>
</dbReference>
<proteinExistence type="inferred from homology"/>
<evidence type="ECO:0000256" key="3">
    <source>
        <dbReference type="ARBA" id="ARBA00023274"/>
    </source>
</evidence>
<reference evidence="5 6" key="1">
    <citation type="submission" date="2023-07" db="EMBL/GenBank/DDBJ databases">
        <title>Sorghum-associated microbial communities from plants grown in Nebraska, USA.</title>
        <authorList>
            <person name="Schachtman D."/>
        </authorList>
    </citation>
    <scope>NUCLEOTIDE SEQUENCE [LARGE SCALE GENOMIC DNA]</scope>
    <source>
        <strain evidence="5 6">DS1607</strain>
    </source>
</reference>
<dbReference type="InterPro" id="IPR005822">
    <property type="entry name" value="Ribosomal_uL13"/>
</dbReference>
<dbReference type="PANTHER" id="PTHR11545:SF2">
    <property type="entry name" value="LARGE RIBOSOMAL SUBUNIT PROTEIN UL13M"/>
    <property type="match status" value="1"/>
</dbReference>
<dbReference type="EMBL" id="JAUSRO010000002">
    <property type="protein sequence ID" value="MDP9898281.1"/>
    <property type="molecule type" value="Genomic_DNA"/>
</dbReference>
<dbReference type="HAMAP" id="MF_01366">
    <property type="entry name" value="Ribosomal_uL13"/>
    <property type="match status" value="1"/>
</dbReference>
<comment type="caution">
    <text evidence="5">The sequence shown here is derived from an EMBL/GenBank/DDBJ whole genome shotgun (WGS) entry which is preliminary data.</text>
</comment>
<dbReference type="SUPFAM" id="SSF52161">
    <property type="entry name" value="Ribosomal protein L13"/>
    <property type="match status" value="1"/>
</dbReference>
<comment type="subunit">
    <text evidence="4">Part of the 50S ribosomal subunit.</text>
</comment>
<evidence type="ECO:0000313" key="6">
    <source>
        <dbReference type="Proteomes" id="UP001226867"/>
    </source>
</evidence>
<protein>
    <recommendedName>
        <fullName evidence="4">Large ribosomal subunit protein uL13</fullName>
    </recommendedName>
</protein>
<sequence length="170" mass="18626">MEKGPPNPSQEEKLMTKTFSAKPADVTHEWFVIDATDKVLGRVASEVALRLRGKHKAIYTPHVDTGDFIVIINASQLRVTGAKSIDKVYYRHSGYPGGISATNFRDMQNKFPGRALEKAVKGMLPKGPLGYAMIKKLKVYGGAEHPHTAQQPKVLEIAGLSTNAQREAAK</sequence>
<gene>
    <name evidence="4" type="primary">rplM</name>
    <name evidence="5" type="ORF">J2W36_000516</name>
</gene>
<dbReference type="GO" id="GO:0005840">
    <property type="term" value="C:ribosome"/>
    <property type="evidence" value="ECO:0007669"/>
    <property type="project" value="UniProtKB-KW"/>
</dbReference>
<evidence type="ECO:0000256" key="4">
    <source>
        <dbReference type="HAMAP-Rule" id="MF_01366"/>
    </source>
</evidence>
<dbReference type="InterPro" id="IPR005823">
    <property type="entry name" value="Ribosomal_uL13_bac-type"/>
</dbReference>
<keyword evidence="2 4" id="KW-0689">Ribosomal protein</keyword>
<name>A0ABT9S1Q2_9BURK</name>
<accession>A0ABT9S1Q2</accession>
<evidence type="ECO:0000313" key="5">
    <source>
        <dbReference type="EMBL" id="MDP9898281.1"/>
    </source>
</evidence>
<dbReference type="InterPro" id="IPR036899">
    <property type="entry name" value="Ribosomal_uL13_sf"/>
</dbReference>
<evidence type="ECO:0000256" key="1">
    <source>
        <dbReference type="ARBA" id="ARBA00006227"/>
    </source>
</evidence>
<keyword evidence="3 4" id="KW-0687">Ribonucleoprotein</keyword>
<evidence type="ECO:0000256" key="2">
    <source>
        <dbReference type="ARBA" id="ARBA00022980"/>
    </source>
</evidence>
<dbReference type="CDD" id="cd00392">
    <property type="entry name" value="Ribosomal_L13"/>
    <property type="match status" value="1"/>
</dbReference>
<organism evidence="5 6">
    <name type="scientific">Variovorax ginsengisoli</name>
    <dbReference type="NCBI Taxonomy" id="363844"/>
    <lineage>
        <taxon>Bacteria</taxon>
        <taxon>Pseudomonadati</taxon>
        <taxon>Pseudomonadota</taxon>
        <taxon>Betaproteobacteria</taxon>
        <taxon>Burkholderiales</taxon>
        <taxon>Comamonadaceae</taxon>
        <taxon>Variovorax</taxon>
    </lineage>
</organism>
<dbReference type="Proteomes" id="UP001226867">
    <property type="component" value="Unassembled WGS sequence"/>
</dbReference>
<dbReference type="Gene3D" id="3.90.1180.10">
    <property type="entry name" value="Ribosomal protein L13"/>
    <property type="match status" value="1"/>
</dbReference>
<dbReference type="NCBIfam" id="TIGR01066">
    <property type="entry name" value="rplM_bact"/>
    <property type="match status" value="1"/>
</dbReference>
<dbReference type="Pfam" id="PF00572">
    <property type="entry name" value="Ribosomal_L13"/>
    <property type="match status" value="1"/>
</dbReference>
<dbReference type="PANTHER" id="PTHR11545">
    <property type="entry name" value="RIBOSOMAL PROTEIN L13"/>
    <property type="match status" value="1"/>
</dbReference>
<comment type="function">
    <text evidence="4">This protein is one of the early assembly proteins of the 50S ribosomal subunit, although it is not seen to bind rRNA by itself. It is important during the early stages of 50S assembly.</text>
</comment>
<keyword evidence="6" id="KW-1185">Reference proteome</keyword>